<evidence type="ECO:0000313" key="4">
    <source>
        <dbReference type="EMBL" id="OQE27720.1"/>
    </source>
</evidence>
<dbReference type="PANTHER" id="PTHR24173:SF74">
    <property type="entry name" value="ANKYRIN REPEAT DOMAIN-CONTAINING PROTEIN 16"/>
    <property type="match status" value="1"/>
</dbReference>
<keyword evidence="5" id="KW-1185">Reference proteome</keyword>
<sequence length="99" mass="11358">MQRTMPALPAEVLLLIARHIAPWDLIHFARAIPGMEQLYKPKYWLLIKDEKDLENTVLHVATRDGLIDIVESLLCKDFDLAVRNNQGYTALHYACENGQ</sequence>
<dbReference type="Proteomes" id="UP000191285">
    <property type="component" value="Unassembled WGS sequence"/>
</dbReference>
<evidence type="ECO:0000256" key="3">
    <source>
        <dbReference type="PROSITE-ProRule" id="PRU00023"/>
    </source>
</evidence>
<keyword evidence="1" id="KW-0677">Repeat</keyword>
<dbReference type="InterPro" id="IPR036770">
    <property type="entry name" value="Ankyrin_rpt-contain_sf"/>
</dbReference>
<dbReference type="STRING" id="303698.A0A1V6TP91"/>
<dbReference type="SUPFAM" id="SSF48403">
    <property type="entry name" value="Ankyrin repeat"/>
    <property type="match status" value="1"/>
</dbReference>
<dbReference type="PANTHER" id="PTHR24173">
    <property type="entry name" value="ANKYRIN REPEAT CONTAINING"/>
    <property type="match status" value="1"/>
</dbReference>
<keyword evidence="2 3" id="KW-0040">ANK repeat</keyword>
<evidence type="ECO:0000256" key="2">
    <source>
        <dbReference type="ARBA" id="ARBA00023043"/>
    </source>
</evidence>
<dbReference type="EMBL" id="MLKD01000004">
    <property type="protein sequence ID" value="OQE27720.1"/>
    <property type="molecule type" value="Genomic_DNA"/>
</dbReference>
<dbReference type="PROSITE" id="PS50088">
    <property type="entry name" value="ANK_REPEAT"/>
    <property type="match status" value="1"/>
</dbReference>
<reference evidence="5" key="1">
    <citation type="journal article" date="2017" name="Nat. Microbiol.">
        <title>Global analysis of biosynthetic gene clusters reveals vast potential of secondary metabolite production in Penicillium species.</title>
        <authorList>
            <person name="Nielsen J.C."/>
            <person name="Grijseels S."/>
            <person name="Prigent S."/>
            <person name="Ji B."/>
            <person name="Dainat J."/>
            <person name="Nielsen K.F."/>
            <person name="Frisvad J.C."/>
            <person name="Workman M."/>
            <person name="Nielsen J."/>
        </authorList>
    </citation>
    <scope>NUCLEOTIDE SEQUENCE [LARGE SCALE GENOMIC DNA]</scope>
    <source>
        <strain evidence="5">IBT 24891</strain>
    </source>
</reference>
<evidence type="ECO:0000256" key="1">
    <source>
        <dbReference type="ARBA" id="ARBA00022737"/>
    </source>
</evidence>
<gene>
    <name evidence="4" type="ORF">PENSTE_c004G06113</name>
</gene>
<dbReference type="AlphaFoldDB" id="A0A1V6TP91"/>
<dbReference type="OrthoDB" id="366390at2759"/>
<proteinExistence type="predicted"/>
<protein>
    <submittedName>
        <fullName evidence="4">Uncharacterized protein</fullName>
    </submittedName>
</protein>
<dbReference type="InterPro" id="IPR002110">
    <property type="entry name" value="Ankyrin_rpt"/>
</dbReference>
<name>A0A1V6TP91_9EURO</name>
<feature type="repeat" description="ANK" evidence="3">
    <location>
        <begin position="53"/>
        <end position="85"/>
    </location>
</feature>
<organism evidence="4 5">
    <name type="scientific">Penicillium steckii</name>
    <dbReference type="NCBI Taxonomy" id="303698"/>
    <lineage>
        <taxon>Eukaryota</taxon>
        <taxon>Fungi</taxon>
        <taxon>Dikarya</taxon>
        <taxon>Ascomycota</taxon>
        <taxon>Pezizomycotina</taxon>
        <taxon>Eurotiomycetes</taxon>
        <taxon>Eurotiomycetidae</taxon>
        <taxon>Eurotiales</taxon>
        <taxon>Aspergillaceae</taxon>
        <taxon>Penicillium</taxon>
    </lineage>
</organism>
<dbReference type="Gene3D" id="1.25.40.20">
    <property type="entry name" value="Ankyrin repeat-containing domain"/>
    <property type="match status" value="1"/>
</dbReference>
<accession>A0A1V6TP91</accession>
<dbReference type="Pfam" id="PF12796">
    <property type="entry name" value="Ank_2"/>
    <property type="match status" value="1"/>
</dbReference>
<comment type="caution">
    <text evidence="4">The sequence shown here is derived from an EMBL/GenBank/DDBJ whole genome shotgun (WGS) entry which is preliminary data.</text>
</comment>
<evidence type="ECO:0000313" key="5">
    <source>
        <dbReference type="Proteomes" id="UP000191285"/>
    </source>
</evidence>